<accession>A0ABS3YNB0</accession>
<reference evidence="1 2" key="1">
    <citation type="submission" date="2021-03" db="EMBL/GenBank/DDBJ databases">
        <title>Assistant Professor.</title>
        <authorList>
            <person name="Huq M.A."/>
        </authorList>
    </citation>
    <scope>NUCLEOTIDE SEQUENCE [LARGE SCALE GENOMIC DNA]</scope>
    <source>
        <strain evidence="1 2">MAH-29</strain>
    </source>
</reference>
<keyword evidence="2" id="KW-1185">Reference proteome</keyword>
<dbReference type="Proteomes" id="UP000677244">
    <property type="component" value="Unassembled WGS sequence"/>
</dbReference>
<protein>
    <submittedName>
        <fullName evidence="1">Uncharacterized protein</fullName>
    </submittedName>
</protein>
<evidence type="ECO:0000313" key="2">
    <source>
        <dbReference type="Proteomes" id="UP000677244"/>
    </source>
</evidence>
<gene>
    <name evidence="1" type="ORF">J7I42_03755</name>
</gene>
<sequence>MTGKIVGIVVVVFFCITTRVLAQQTPTPNPILRADSLATGNYKDVLNSFFQLAFDRLSNPDKSIRFTGTPFAVMAKLDTTLLVDTSYKKYTALRNLNYMFALRLDTSFKFNGFSSGIKYAIINKRDVTVSKAFLNTVIRDTVVKQLYSLNANIIAKIQTMANSDSLQREYINFTFGKINFGALSLPLHDALLAAANNDSTRLLFDVLKENKNFNMKKFADNLYKDMVENFNNNALWTVGVTDTTLKNQFVFSNVVFHTEFLKGINKFNKTKNDLELDIKSQIQLVDDTLKAGQDLKRAIFNFEPGINWVLKTRTTKKSYLELKFSGGYYRNLSTLYASDDRDRIFVNGTVRVRIFSDIWVPFEVKYDPRNGNLLGFINVRANFRALAGAAKQLL</sequence>
<organism evidence="1 2">
    <name type="scientific">Niastella soli</name>
    <dbReference type="NCBI Taxonomy" id="2821487"/>
    <lineage>
        <taxon>Bacteria</taxon>
        <taxon>Pseudomonadati</taxon>
        <taxon>Bacteroidota</taxon>
        <taxon>Chitinophagia</taxon>
        <taxon>Chitinophagales</taxon>
        <taxon>Chitinophagaceae</taxon>
        <taxon>Niastella</taxon>
    </lineage>
</organism>
<proteinExistence type="predicted"/>
<name>A0ABS3YNB0_9BACT</name>
<dbReference type="RefSeq" id="WP_209137433.1">
    <property type="nucleotide sequence ID" value="NZ_JAGHKO010000001.1"/>
</dbReference>
<comment type="caution">
    <text evidence="1">The sequence shown here is derived from an EMBL/GenBank/DDBJ whole genome shotgun (WGS) entry which is preliminary data.</text>
</comment>
<evidence type="ECO:0000313" key="1">
    <source>
        <dbReference type="EMBL" id="MBO9199367.1"/>
    </source>
</evidence>
<dbReference type="EMBL" id="JAGHKO010000001">
    <property type="protein sequence ID" value="MBO9199367.1"/>
    <property type="molecule type" value="Genomic_DNA"/>
</dbReference>